<dbReference type="Pfam" id="PF20475">
    <property type="entry name" value="DUF6717"/>
    <property type="match status" value="1"/>
</dbReference>
<dbReference type="AlphaFoldDB" id="A0A1S9PEK7"/>
<comment type="caution">
    <text evidence="1">The sequence shown here is derived from an EMBL/GenBank/DDBJ whole genome shotgun (WGS) entry which is preliminary data.</text>
</comment>
<dbReference type="EMBL" id="MBTF01000018">
    <property type="protein sequence ID" value="OOQ59048.1"/>
    <property type="molecule type" value="Genomic_DNA"/>
</dbReference>
<dbReference type="InterPro" id="IPR046562">
    <property type="entry name" value="DUF6717"/>
</dbReference>
<proteinExistence type="predicted"/>
<evidence type="ECO:0000313" key="1">
    <source>
        <dbReference type="EMBL" id="OOQ59048.1"/>
    </source>
</evidence>
<name>A0A1S9PEK7_9SPHI</name>
<dbReference type="Proteomes" id="UP000189739">
    <property type="component" value="Unassembled WGS sequence"/>
</dbReference>
<gene>
    <name evidence="1" type="ORF">BC343_29900</name>
</gene>
<reference evidence="1 2" key="1">
    <citation type="submission" date="2016-07" db="EMBL/GenBank/DDBJ databases">
        <title>Genomic analysis of zinc-resistant bacterium Mucilaginibacter pedocola TBZ30.</title>
        <authorList>
            <person name="Huang J."/>
            <person name="Tang J."/>
        </authorList>
    </citation>
    <scope>NUCLEOTIDE SEQUENCE [LARGE SCALE GENOMIC DNA]</scope>
    <source>
        <strain evidence="1 2">TBZ30</strain>
    </source>
</reference>
<evidence type="ECO:0000313" key="2">
    <source>
        <dbReference type="Proteomes" id="UP000189739"/>
    </source>
</evidence>
<accession>A0A1S9PEK7</accession>
<dbReference type="OrthoDB" id="1095162at2"/>
<dbReference type="RefSeq" id="WP_078349032.1">
    <property type="nucleotide sequence ID" value="NZ_MBTF01000018.1"/>
</dbReference>
<sequence length="122" mass="13622">MNLITDKQTFLFVKEPDNKWYIDLPDYPGPHADLEMVEGADTMLEYVGKGSPEVKLTLSETPFDGASQLTLKHSYSEETGGGGIYLLADYGGVQLDQEMWLCDVTAWLFGKLPAVIFFKHVS</sequence>
<organism evidence="1 2">
    <name type="scientific">Mucilaginibacter pedocola</name>
    <dbReference type="NCBI Taxonomy" id="1792845"/>
    <lineage>
        <taxon>Bacteria</taxon>
        <taxon>Pseudomonadati</taxon>
        <taxon>Bacteroidota</taxon>
        <taxon>Sphingobacteriia</taxon>
        <taxon>Sphingobacteriales</taxon>
        <taxon>Sphingobacteriaceae</taxon>
        <taxon>Mucilaginibacter</taxon>
    </lineage>
</organism>
<keyword evidence="2" id="KW-1185">Reference proteome</keyword>
<protein>
    <submittedName>
        <fullName evidence="1">Uncharacterized protein</fullName>
    </submittedName>
</protein>